<reference evidence="1 2" key="1">
    <citation type="journal article" date="2018" name="Sci. Rep.">
        <title>Genomic signatures of local adaptation to the degree of environmental predictability in rotifers.</title>
        <authorList>
            <person name="Franch-Gras L."/>
            <person name="Hahn C."/>
            <person name="Garcia-Roger E.M."/>
            <person name="Carmona M.J."/>
            <person name="Serra M."/>
            <person name="Gomez A."/>
        </authorList>
    </citation>
    <scope>NUCLEOTIDE SEQUENCE [LARGE SCALE GENOMIC DNA]</scope>
    <source>
        <strain evidence="1">HYR1</strain>
    </source>
</reference>
<keyword evidence="2" id="KW-1185">Reference proteome</keyword>
<organism evidence="1 2">
    <name type="scientific">Brachionus plicatilis</name>
    <name type="common">Marine rotifer</name>
    <name type="synonym">Brachionus muelleri</name>
    <dbReference type="NCBI Taxonomy" id="10195"/>
    <lineage>
        <taxon>Eukaryota</taxon>
        <taxon>Metazoa</taxon>
        <taxon>Spiralia</taxon>
        <taxon>Gnathifera</taxon>
        <taxon>Rotifera</taxon>
        <taxon>Eurotatoria</taxon>
        <taxon>Monogononta</taxon>
        <taxon>Pseudotrocha</taxon>
        <taxon>Ploima</taxon>
        <taxon>Brachionidae</taxon>
        <taxon>Brachionus</taxon>
    </lineage>
</organism>
<gene>
    <name evidence="1" type="ORF">BpHYR1_020289</name>
</gene>
<evidence type="ECO:0000313" key="1">
    <source>
        <dbReference type="EMBL" id="RMZ95960.1"/>
    </source>
</evidence>
<dbReference type="AlphaFoldDB" id="A0A3M7PB18"/>
<proteinExistence type="predicted"/>
<protein>
    <submittedName>
        <fullName evidence="1">Uncharacterized protein</fullName>
    </submittedName>
</protein>
<evidence type="ECO:0000313" key="2">
    <source>
        <dbReference type="Proteomes" id="UP000276133"/>
    </source>
</evidence>
<dbReference type="EMBL" id="REGN01012317">
    <property type="protein sequence ID" value="RMZ95960.1"/>
    <property type="molecule type" value="Genomic_DNA"/>
</dbReference>
<accession>A0A3M7PB18</accession>
<dbReference type="Proteomes" id="UP000276133">
    <property type="component" value="Unassembled WGS sequence"/>
</dbReference>
<name>A0A3M7PB18_BRAPC</name>
<comment type="caution">
    <text evidence="1">The sequence shown here is derived from an EMBL/GenBank/DDBJ whole genome shotgun (WGS) entry which is preliminary data.</text>
</comment>
<sequence>MNVDLKIYYIIISNKYCKGHKTKTKKIDIKQTCVLDAFYPFFIDFPEKNSSHSKPIKIFYACQKFNNA</sequence>